<comment type="caution">
    <text evidence="1">The sequence shown here is derived from an EMBL/GenBank/DDBJ whole genome shotgun (WGS) entry which is preliminary data.</text>
</comment>
<accession>A0A8S9REJ6</accession>
<sequence>MVSSRIVDLDENVYPDNMESIPDMMFSAGEEPVGVRRVTYFNNVAGLSVSDKDQNDIAERSAFPSVTPYVCDC</sequence>
<name>A0A8S9REJ6_BRACR</name>
<gene>
    <name evidence="1" type="ORF">F2Q69_00059833</name>
</gene>
<organism evidence="1 2">
    <name type="scientific">Brassica cretica</name>
    <name type="common">Mustard</name>
    <dbReference type="NCBI Taxonomy" id="69181"/>
    <lineage>
        <taxon>Eukaryota</taxon>
        <taxon>Viridiplantae</taxon>
        <taxon>Streptophyta</taxon>
        <taxon>Embryophyta</taxon>
        <taxon>Tracheophyta</taxon>
        <taxon>Spermatophyta</taxon>
        <taxon>Magnoliopsida</taxon>
        <taxon>eudicotyledons</taxon>
        <taxon>Gunneridae</taxon>
        <taxon>Pentapetalae</taxon>
        <taxon>rosids</taxon>
        <taxon>malvids</taxon>
        <taxon>Brassicales</taxon>
        <taxon>Brassicaceae</taxon>
        <taxon>Brassiceae</taxon>
        <taxon>Brassica</taxon>
    </lineage>
</organism>
<protein>
    <submittedName>
        <fullName evidence="1">Uncharacterized protein</fullName>
    </submittedName>
</protein>
<dbReference type="EMBL" id="QGKX02000095">
    <property type="protein sequence ID" value="KAF3571368.1"/>
    <property type="molecule type" value="Genomic_DNA"/>
</dbReference>
<dbReference type="Proteomes" id="UP000712600">
    <property type="component" value="Unassembled WGS sequence"/>
</dbReference>
<reference evidence="1" key="1">
    <citation type="submission" date="2019-12" db="EMBL/GenBank/DDBJ databases">
        <title>Genome sequencing and annotation of Brassica cretica.</title>
        <authorList>
            <person name="Studholme D.J."/>
            <person name="Sarris P."/>
        </authorList>
    </citation>
    <scope>NUCLEOTIDE SEQUENCE</scope>
    <source>
        <strain evidence="1">PFS-109/04</strain>
        <tissue evidence="1">Leaf</tissue>
    </source>
</reference>
<evidence type="ECO:0000313" key="2">
    <source>
        <dbReference type="Proteomes" id="UP000712600"/>
    </source>
</evidence>
<dbReference type="AlphaFoldDB" id="A0A8S9REJ6"/>
<proteinExistence type="predicted"/>
<evidence type="ECO:0000313" key="1">
    <source>
        <dbReference type="EMBL" id="KAF3571368.1"/>
    </source>
</evidence>